<reference evidence="12" key="2">
    <citation type="submission" date="2022-01" db="EMBL/GenBank/DDBJ databases">
        <authorList>
            <person name="Hirooka S."/>
            <person name="Miyagishima S.Y."/>
        </authorList>
    </citation>
    <scope>NUCLEOTIDE SEQUENCE</scope>
    <source>
        <strain evidence="12">NBRC 102759</strain>
    </source>
</reference>
<organism evidence="12 13">
    <name type="scientific">Galdieria partita</name>
    <dbReference type="NCBI Taxonomy" id="83374"/>
    <lineage>
        <taxon>Eukaryota</taxon>
        <taxon>Rhodophyta</taxon>
        <taxon>Bangiophyceae</taxon>
        <taxon>Galdieriales</taxon>
        <taxon>Galdieriaceae</taxon>
        <taxon>Galdieria</taxon>
    </lineage>
</organism>
<keyword evidence="7" id="KW-0496">Mitochondrion</keyword>
<dbReference type="GO" id="GO:1990575">
    <property type="term" value="P:mitochondrial L-ornithine transmembrane transport"/>
    <property type="evidence" value="ECO:0007669"/>
    <property type="project" value="TreeGrafter"/>
</dbReference>
<dbReference type="InterPro" id="IPR023395">
    <property type="entry name" value="MCP_dom_sf"/>
</dbReference>
<evidence type="ECO:0000256" key="2">
    <source>
        <dbReference type="ARBA" id="ARBA00006375"/>
    </source>
</evidence>
<feature type="repeat" description="Solcar" evidence="9">
    <location>
        <begin position="124"/>
        <end position="209"/>
    </location>
</feature>
<dbReference type="PROSITE" id="PS50920">
    <property type="entry name" value="SOLCAR"/>
    <property type="match status" value="3"/>
</dbReference>
<feature type="transmembrane region" description="Helical" evidence="11">
    <location>
        <begin position="82"/>
        <end position="103"/>
    </location>
</feature>
<protein>
    <submittedName>
        <fullName evidence="12">Uncharacterized protein</fullName>
    </submittedName>
</protein>
<dbReference type="InterPro" id="IPR050567">
    <property type="entry name" value="Mitochondrial_Carrier"/>
</dbReference>
<evidence type="ECO:0000256" key="8">
    <source>
        <dbReference type="ARBA" id="ARBA00023136"/>
    </source>
</evidence>
<evidence type="ECO:0000313" key="12">
    <source>
        <dbReference type="EMBL" id="GJQ11660.1"/>
    </source>
</evidence>
<dbReference type="SUPFAM" id="SSF103506">
    <property type="entry name" value="Mitochondrial carrier"/>
    <property type="match status" value="1"/>
</dbReference>
<evidence type="ECO:0000256" key="10">
    <source>
        <dbReference type="RuleBase" id="RU000488"/>
    </source>
</evidence>
<dbReference type="GO" id="GO:0000064">
    <property type="term" value="F:L-ornithine transmembrane transporter activity"/>
    <property type="evidence" value="ECO:0007669"/>
    <property type="project" value="TreeGrafter"/>
</dbReference>
<gene>
    <name evidence="12" type="ORF">GpartN1_g3451.t1</name>
</gene>
<evidence type="ECO:0000313" key="13">
    <source>
        <dbReference type="Proteomes" id="UP001061958"/>
    </source>
</evidence>
<dbReference type="EMBL" id="BQMJ01000026">
    <property type="protein sequence ID" value="GJQ11660.1"/>
    <property type="molecule type" value="Genomic_DNA"/>
</dbReference>
<dbReference type="AlphaFoldDB" id="A0A9C7PW09"/>
<proteinExistence type="inferred from homology"/>
<evidence type="ECO:0000256" key="1">
    <source>
        <dbReference type="ARBA" id="ARBA00004225"/>
    </source>
</evidence>
<keyword evidence="6 11" id="KW-1133">Transmembrane helix</keyword>
<feature type="repeat" description="Solcar" evidence="9">
    <location>
        <begin position="23"/>
        <end position="111"/>
    </location>
</feature>
<accession>A0A9C7PW09</accession>
<feature type="repeat" description="Solcar" evidence="9">
    <location>
        <begin position="220"/>
        <end position="307"/>
    </location>
</feature>
<evidence type="ECO:0000256" key="9">
    <source>
        <dbReference type="PROSITE-ProRule" id="PRU00282"/>
    </source>
</evidence>
<comment type="subcellular location">
    <subcellularLocation>
        <location evidence="1">Mitochondrion membrane</location>
        <topology evidence="1">Multi-pass membrane protein</topology>
    </subcellularLocation>
</comment>
<evidence type="ECO:0000256" key="4">
    <source>
        <dbReference type="ARBA" id="ARBA00022692"/>
    </source>
</evidence>
<keyword evidence="8 9" id="KW-0472">Membrane</keyword>
<keyword evidence="13" id="KW-1185">Reference proteome</keyword>
<sequence length="315" mass="33784">MNSEVISERTLEGKETSKTAVVAKDLLAGTAGGTAQLLVGHPFDTIKVKLQNQPWVAPGQTPQYSGAIDAVKKTVGREGLGGLYKGMGAPLAFVAVFNAVLFASNGQMKRIVHGEDNKSPMTIPEFALCGAGAGVAVSFVACPTELIKCRLQAQSTDSTITYKGPIDCARQVWKSRGALGLFKGLGATLGREVPANAIYFSVYEYTKGIFVPQGGSKEDLGSGSLLLSGGMAGLMFWGTVYPIDVVKTRIQTDSDTQPRFRGIMDATRKIFRQEGIHGLYKGFLPCLARAFPANAVTFLTYEAFAHFLERQFGLR</sequence>
<dbReference type="Gene3D" id="1.50.40.10">
    <property type="entry name" value="Mitochondrial carrier domain"/>
    <property type="match status" value="2"/>
</dbReference>
<keyword evidence="4 9" id="KW-0812">Transmembrane</keyword>
<evidence type="ECO:0000256" key="7">
    <source>
        <dbReference type="ARBA" id="ARBA00023128"/>
    </source>
</evidence>
<dbReference type="PANTHER" id="PTHR45624:SF12">
    <property type="entry name" value="MITOCHONDRIAL ORNITHINE TRANSPORTER 1"/>
    <property type="match status" value="1"/>
</dbReference>
<dbReference type="OrthoDB" id="14252at2759"/>
<dbReference type="InterPro" id="IPR002067">
    <property type="entry name" value="MCP"/>
</dbReference>
<reference evidence="12" key="1">
    <citation type="journal article" date="2022" name="Proc. Natl. Acad. Sci. U.S.A.">
        <title>Life cycle and functional genomics of the unicellular red alga Galdieria for elucidating algal and plant evolution and industrial use.</title>
        <authorList>
            <person name="Hirooka S."/>
            <person name="Itabashi T."/>
            <person name="Ichinose T.M."/>
            <person name="Onuma R."/>
            <person name="Fujiwara T."/>
            <person name="Yamashita S."/>
            <person name="Jong L.W."/>
            <person name="Tomita R."/>
            <person name="Iwane A.H."/>
            <person name="Miyagishima S.Y."/>
        </authorList>
    </citation>
    <scope>NUCLEOTIDE SEQUENCE</scope>
    <source>
        <strain evidence="12">NBRC 102759</strain>
    </source>
</reference>
<keyword evidence="5" id="KW-0677">Repeat</keyword>
<comment type="caution">
    <text evidence="12">The sequence shown here is derived from an EMBL/GenBank/DDBJ whole genome shotgun (WGS) entry which is preliminary data.</text>
</comment>
<dbReference type="PRINTS" id="PR00926">
    <property type="entry name" value="MITOCARRIER"/>
</dbReference>
<evidence type="ECO:0000256" key="6">
    <source>
        <dbReference type="ARBA" id="ARBA00022989"/>
    </source>
</evidence>
<keyword evidence="3 10" id="KW-0813">Transport</keyword>
<dbReference type="InterPro" id="IPR018108">
    <property type="entry name" value="MCP_transmembrane"/>
</dbReference>
<evidence type="ECO:0000256" key="3">
    <source>
        <dbReference type="ARBA" id="ARBA00022448"/>
    </source>
</evidence>
<name>A0A9C7PW09_9RHOD</name>
<dbReference type="GO" id="GO:0031966">
    <property type="term" value="C:mitochondrial membrane"/>
    <property type="evidence" value="ECO:0007669"/>
    <property type="project" value="UniProtKB-SubCell"/>
</dbReference>
<dbReference type="Proteomes" id="UP001061958">
    <property type="component" value="Unassembled WGS sequence"/>
</dbReference>
<comment type="similarity">
    <text evidence="2 10">Belongs to the mitochondrial carrier (TC 2.A.29) family.</text>
</comment>
<evidence type="ECO:0000256" key="5">
    <source>
        <dbReference type="ARBA" id="ARBA00022737"/>
    </source>
</evidence>
<evidence type="ECO:0000256" key="11">
    <source>
        <dbReference type="SAM" id="Phobius"/>
    </source>
</evidence>
<dbReference type="PANTHER" id="PTHR45624">
    <property type="entry name" value="MITOCHONDRIAL BASIC AMINO ACIDS TRANSPORTER-RELATED"/>
    <property type="match status" value="1"/>
</dbReference>
<dbReference type="Pfam" id="PF00153">
    <property type="entry name" value="Mito_carr"/>
    <property type="match status" value="3"/>
</dbReference>